<comment type="caution">
    <text evidence="2">The sequence shown here is derived from an EMBL/GenBank/DDBJ whole genome shotgun (WGS) entry which is preliminary data.</text>
</comment>
<dbReference type="Proteomes" id="UP000602284">
    <property type="component" value="Unassembled WGS sequence"/>
</dbReference>
<dbReference type="EMBL" id="JAEQNB010000001">
    <property type="protein sequence ID" value="MBL0386340.1"/>
    <property type="molecule type" value="Genomic_DNA"/>
</dbReference>
<name>A0ABS1J810_9BACL</name>
<dbReference type="InterPro" id="IPR003615">
    <property type="entry name" value="HNH_nuc"/>
</dbReference>
<sequence>MHTRQLGTSDLKMDGLVTACFESGKTATPLRFIKQILEEAEARKMKENVLYPVLDLSLPTRLRLFAFRYSRPFLQEQIVYFNVRLEVPKVVRFVELRNEIEEQVPSLTEPSTSSVSSRRNREEKFKNLVKRLYDDRCAVCCSSLRDPDGNPEVQSAHIYPKSKNGSDDLRNGLCLCRMHHWAFDVGWFSISDSYGVLIRSDLPQTSDYEFIRSRKGMKIRLPKDQMFHPHQLFLQAHRNLMGFE</sequence>
<dbReference type="CDD" id="cd00085">
    <property type="entry name" value="HNHc"/>
    <property type="match status" value="1"/>
</dbReference>
<dbReference type="GO" id="GO:0004519">
    <property type="term" value="F:endonuclease activity"/>
    <property type="evidence" value="ECO:0007669"/>
    <property type="project" value="UniProtKB-KW"/>
</dbReference>
<evidence type="ECO:0000313" key="3">
    <source>
        <dbReference type="Proteomes" id="UP000602284"/>
    </source>
</evidence>
<dbReference type="Pfam" id="PF13391">
    <property type="entry name" value="HNH_2"/>
    <property type="match status" value="1"/>
</dbReference>
<feature type="domain" description="HNH nuclease" evidence="1">
    <location>
        <begin position="137"/>
        <end position="190"/>
    </location>
</feature>
<reference evidence="2 3" key="1">
    <citation type="submission" date="2021-01" db="EMBL/GenBank/DDBJ databases">
        <title>Tumebacillus sp. strain ITR2 16S ribosomal RNA gene Genome sequencing and assembly.</title>
        <authorList>
            <person name="Kang M."/>
        </authorList>
    </citation>
    <scope>NUCLEOTIDE SEQUENCE [LARGE SCALE GENOMIC DNA]</scope>
    <source>
        <strain evidence="2 3">ITR2</strain>
    </source>
</reference>
<keyword evidence="2" id="KW-0378">Hydrolase</keyword>
<keyword evidence="2" id="KW-0255">Endonuclease</keyword>
<dbReference type="Gene3D" id="1.10.30.50">
    <property type="match status" value="1"/>
</dbReference>
<organism evidence="2 3">
    <name type="scientific">Tumebacillus amylolyticus</name>
    <dbReference type="NCBI Taxonomy" id="2801339"/>
    <lineage>
        <taxon>Bacteria</taxon>
        <taxon>Bacillati</taxon>
        <taxon>Bacillota</taxon>
        <taxon>Bacilli</taxon>
        <taxon>Bacillales</taxon>
        <taxon>Alicyclobacillaceae</taxon>
        <taxon>Tumebacillus</taxon>
    </lineage>
</organism>
<evidence type="ECO:0000259" key="1">
    <source>
        <dbReference type="Pfam" id="PF13391"/>
    </source>
</evidence>
<proteinExistence type="predicted"/>
<protein>
    <submittedName>
        <fullName evidence="2">HNH endonuclease</fullName>
    </submittedName>
</protein>
<accession>A0ABS1J810</accession>
<gene>
    <name evidence="2" type="ORF">JJB07_06740</name>
</gene>
<keyword evidence="2" id="KW-0540">Nuclease</keyword>
<evidence type="ECO:0000313" key="2">
    <source>
        <dbReference type="EMBL" id="MBL0386340.1"/>
    </source>
</evidence>
<keyword evidence="3" id="KW-1185">Reference proteome</keyword>